<evidence type="ECO:0008006" key="4">
    <source>
        <dbReference type="Google" id="ProtNLM"/>
    </source>
</evidence>
<protein>
    <recommendedName>
        <fullName evidence="4">Ig-like domain-containing protein</fullName>
    </recommendedName>
</protein>
<gene>
    <name evidence="2" type="ORF">FN846DRAFT_917514</name>
</gene>
<proteinExistence type="predicted"/>
<evidence type="ECO:0000313" key="2">
    <source>
        <dbReference type="EMBL" id="KAA8910583.1"/>
    </source>
</evidence>
<dbReference type="InParanoid" id="A0A5J5F3E6"/>
<feature type="signal peptide" evidence="1">
    <location>
        <begin position="1"/>
        <end position="18"/>
    </location>
</feature>
<feature type="chain" id="PRO_5023829899" description="Ig-like domain-containing protein" evidence="1">
    <location>
        <begin position="19"/>
        <end position="129"/>
    </location>
</feature>
<evidence type="ECO:0000256" key="1">
    <source>
        <dbReference type="SAM" id="SignalP"/>
    </source>
</evidence>
<organism evidence="2 3">
    <name type="scientific">Sphaerosporella brunnea</name>
    <dbReference type="NCBI Taxonomy" id="1250544"/>
    <lineage>
        <taxon>Eukaryota</taxon>
        <taxon>Fungi</taxon>
        <taxon>Dikarya</taxon>
        <taxon>Ascomycota</taxon>
        <taxon>Pezizomycotina</taxon>
        <taxon>Pezizomycetes</taxon>
        <taxon>Pezizales</taxon>
        <taxon>Pyronemataceae</taxon>
        <taxon>Sphaerosporella</taxon>
    </lineage>
</organism>
<evidence type="ECO:0000313" key="3">
    <source>
        <dbReference type="Proteomes" id="UP000326924"/>
    </source>
</evidence>
<comment type="caution">
    <text evidence="2">The sequence shown here is derived from an EMBL/GenBank/DDBJ whole genome shotgun (WGS) entry which is preliminary data.</text>
</comment>
<dbReference type="Proteomes" id="UP000326924">
    <property type="component" value="Unassembled WGS sequence"/>
</dbReference>
<dbReference type="EMBL" id="VXIS01000044">
    <property type="protein sequence ID" value="KAA8910583.1"/>
    <property type="molecule type" value="Genomic_DNA"/>
</dbReference>
<accession>A0A5J5F3E6</accession>
<dbReference type="OrthoDB" id="2251794at2759"/>
<dbReference type="AlphaFoldDB" id="A0A5J5F3E6"/>
<sequence>MKFTAILAALALPALALAAPAPAAEAEAFPAPEAEAQAPSGGPDGITTFSHTTVTCIPWDAVNYRECPRADSGCRSHGRYPIGIPVHLVCITTGQSIFGNIYWVKASNGYYSSAYYFGGCTPTNFLPWC</sequence>
<name>A0A5J5F3E6_9PEZI</name>
<reference evidence="2 3" key="1">
    <citation type="submission" date="2019-09" db="EMBL/GenBank/DDBJ databases">
        <title>Draft genome of the ectomycorrhizal ascomycete Sphaerosporella brunnea.</title>
        <authorList>
            <consortium name="DOE Joint Genome Institute"/>
            <person name="Benucci G.M."/>
            <person name="Marozzi G."/>
            <person name="Antonielli L."/>
            <person name="Sanchez S."/>
            <person name="Marco P."/>
            <person name="Wang X."/>
            <person name="Falini L.B."/>
            <person name="Barry K."/>
            <person name="Haridas S."/>
            <person name="Lipzen A."/>
            <person name="Labutti K."/>
            <person name="Grigoriev I.V."/>
            <person name="Murat C."/>
            <person name="Martin F."/>
            <person name="Albertini E."/>
            <person name="Donnini D."/>
            <person name="Bonito G."/>
        </authorList>
    </citation>
    <scope>NUCLEOTIDE SEQUENCE [LARGE SCALE GENOMIC DNA]</scope>
    <source>
        <strain evidence="2 3">Sb_GMNB300</strain>
    </source>
</reference>
<keyword evidence="3" id="KW-1185">Reference proteome</keyword>
<keyword evidence="1" id="KW-0732">Signal</keyword>